<evidence type="ECO:0000259" key="3">
    <source>
        <dbReference type="Pfam" id="PF10081"/>
    </source>
</evidence>
<evidence type="ECO:0000313" key="4">
    <source>
        <dbReference type="EMBL" id="TWS28649.1"/>
    </source>
</evidence>
<gene>
    <name evidence="4" type="ORF">FK530_13665</name>
</gene>
<keyword evidence="5" id="KW-1185">Reference proteome</keyword>
<keyword evidence="2" id="KW-1133">Transmembrane helix</keyword>
<keyword evidence="2" id="KW-0812">Transmembrane</keyword>
<feature type="transmembrane region" description="Helical" evidence="2">
    <location>
        <begin position="151"/>
        <end position="170"/>
    </location>
</feature>
<protein>
    <recommendedName>
        <fullName evidence="3">Alpha/beta-hydrolase catalytic domain-containing protein</fullName>
    </recommendedName>
</protein>
<feature type="domain" description="Alpha/beta-hydrolase catalytic" evidence="3">
    <location>
        <begin position="370"/>
        <end position="437"/>
    </location>
</feature>
<dbReference type="InterPro" id="IPR029058">
    <property type="entry name" value="AB_hydrolase_fold"/>
</dbReference>
<feature type="transmembrane region" description="Helical" evidence="2">
    <location>
        <begin position="177"/>
        <end position="195"/>
    </location>
</feature>
<feature type="transmembrane region" description="Helical" evidence="2">
    <location>
        <begin position="120"/>
        <end position="139"/>
    </location>
</feature>
<dbReference type="AlphaFoldDB" id="A0A5C5RZT5"/>
<comment type="caution">
    <text evidence="4">The sequence shown here is derived from an EMBL/GenBank/DDBJ whole genome shotgun (WGS) entry which is preliminary data.</text>
</comment>
<dbReference type="InterPro" id="IPR027787">
    <property type="entry name" value="Alpha/beta-hydrolase_catalytic"/>
</dbReference>
<feature type="region of interest" description="Disordered" evidence="1">
    <location>
        <begin position="1"/>
        <end position="54"/>
    </location>
</feature>
<feature type="transmembrane region" description="Helical" evidence="2">
    <location>
        <begin position="86"/>
        <end position="108"/>
    </location>
</feature>
<feature type="transmembrane region" description="Helical" evidence="2">
    <location>
        <begin position="61"/>
        <end position="80"/>
    </location>
</feature>
<feature type="domain" description="Alpha/beta-hydrolase catalytic" evidence="3">
    <location>
        <begin position="219"/>
        <end position="360"/>
    </location>
</feature>
<accession>A0A5C5RZT5</accession>
<sequence length="452" mass="46296">MRGAARLAAPSLHRGGRAHGDGGARQHLASARRSAPRRVRPRDRHRLAHRRGPAVSARRRVRGGVLTGYAVGVACALFPNQLPRTVLTQIAVCLILGGLGALAGWAVVRRRTPSDGGGRAALYLLPVALVGWLLWQNHLRSAAGVDPLGPLSFAALVCAVTAAPFAAAALRPVRARAAAAAVAGVAVLGGIAWPATATPAETAAYAERFAGIESSAPGVRAYASLGDGDSPAARAAVAVDRLVAAGGLSRRAVVVAVPTGSGWVDPHFVRGVEEALHGDSAIVAVQYTEMPSWQSFVLHRDAAAASTAALIDELHRRAPSTPLRVYGQSLGTVGVLAAQRRAAELHAPVAATLQVGTPAGVPVTGPAQLNASDPVGIWSSRLLVTPPARAASGSGRATPRPPWLPVLSFVQATVDLLGATAPPPGLGHRYDERQGSALVADLVAQESLPTAA</sequence>
<evidence type="ECO:0000256" key="2">
    <source>
        <dbReference type="SAM" id="Phobius"/>
    </source>
</evidence>
<reference evidence="4 5" key="1">
    <citation type="submission" date="2019-06" db="EMBL/GenBank/DDBJ databases">
        <title>Tsukamurella conjunctivitidis sp. nov., Tsukamurella assacharolytica sp. nov. and Tsukamurella sputae sp. nov. isolated from patients with conjunctivitis, bacteraemia (lymphoma) and respiratory infection (sputum) in Hong Kong.</title>
        <authorList>
            <person name="Teng J.L.L."/>
            <person name="Lee H.H."/>
            <person name="Fong J.Y.H."/>
            <person name="Fok K.M.N."/>
            <person name="Lau S.K.P."/>
            <person name="Woo P.C.Y."/>
        </authorList>
    </citation>
    <scope>NUCLEOTIDE SEQUENCE [LARGE SCALE GENOMIC DNA]</scope>
    <source>
        <strain evidence="4 5">HKU72</strain>
    </source>
</reference>
<dbReference type="Proteomes" id="UP000319375">
    <property type="component" value="Unassembled WGS sequence"/>
</dbReference>
<dbReference type="EMBL" id="VIGX01000006">
    <property type="protein sequence ID" value="TWS28649.1"/>
    <property type="molecule type" value="Genomic_DNA"/>
</dbReference>
<dbReference type="SUPFAM" id="SSF53474">
    <property type="entry name" value="alpha/beta-Hydrolases"/>
    <property type="match status" value="1"/>
</dbReference>
<name>A0A5C5RZT5_9ACTN</name>
<dbReference type="Pfam" id="PF10081">
    <property type="entry name" value="Abhydrolase_9"/>
    <property type="match status" value="2"/>
</dbReference>
<proteinExistence type="predicted"/>
<feature type="compositionally biased region" description="Basic residues" evidence="1">
    <location>
        <begin position="34"/>
        <end position="54"/>
    </location>
</feature>
<evidence type="ECO:0000256" key="1">
    <source>
        <dbReference type="SAM" id="MobiDB-lite"/>
    </source>
</evidence>
<evidence type="ECO:0000313" key="5">
    <source>
        <dbReference type="Proteomes" id="UP000319375"/>
    </source>
</evidence>
<keyword evidence="2" id="KW-0472">Membrane</keyword>
<organism evidence="4 5">
    <name type="scientific">Tsukamurella conjunctivitidis</name>
    <dbReference type="NCBI Taxonomy" id="2592068"/>
    <lineage>
        <taxon>Bacteria</taxon>
        <taxon>Bacillati</taxon>
        <taxon>Actinomycetota</taxon>
        <taxon>Actinomycetes</taxon>
        <taxon>Mycobacteriales</taxon>
        <taxon>Tsukamurellaceae</taxon>
        <taxon>Tsukamurella</taxon>
    </lineage>
</organism>